<evidence type="ECO:0000259" key="1">
    <source>
        <dbReference type="Pfam" id="PF26355"/>
    </source>
</evidence>
<protein>
    <submittedName>
        <fullName evidence="2">AAA-like domain-containing protein</fullName>
    </submittedName>
</protein>
<proteinExistence type="predicted"/>
<reference evidence="2" key="2">
    <citation type="submission" date="2022-10" db="EMBL/GenBank/DDBJ databases">
        <authorList>
            <person name="Ngo T.-E."/>
        </authorList>
    </citation>
    <scope>NUCLEOTIDE SEQUENCE</scope>
    <source>
        <strain evidence="2">JHB</strain>
    </source>
</reference>
<dbReference type="Proteomes" id="UP000176944">
    <property type="component" value="Chromosome"/>
</dbReference>
<reference evidence="2" key="1">
    <citation type="journal article" date="2017" name="Proc. Natl. Acad. Sci. U.S.A.">
        <title>Comparative genomics uncovers the prolific and distinctive metabolic potential of the cyanobacterial genus Moorea.</title>
        <authorList>
            <person name="Leao T."/>
            <person name="Castelao G."/>
            <person name="Korobeynikov A."/>
            <person name="Monroe E.A."/>
            <person name="Podell S."/>
            <person name="Glukhov E."/>
            <person name="Allen E.E."/>
            <person name="Gerwick W.H."/>
            <person name="Gerwick L."/>
        </authorList>
    </citation>
    <scope>NUCLEOTIDE SEQUENCE</scope>
    <source>
        <strain evidence="2">JHB</strain>
    </source>
</reference>
<dbReference type="AlphaFoldDB" id="A0A1D9GBL1"/>
<accession>A0A1D9GBL1</accession>
<organism evidence="2">
    <name type="scientific">Moorena producens (strain JHB)</name>
    <dbReference type="NCBI Taxonomy" id="1454205"/>
    <lineage>
        <taxon>Bacteria</taxon>
        <taxon>Bacillati</taxon>
        <taxon>Cyanobacteriota</taxon>
        <taxon>Cyanophyceae</taxon>
        <taxon>Coleofasciculales</taxon>
        <taxon>Coleofasciculaceae</taxon>
        <taxon>Moorena</taxon>
    </lineage>
</organism>
<dbReference type="SUPFAM" id="SSF52540">
    <property type="entry name" value="P-loop containing nucleoside triphosphate hydrolases"/>
    <property type="match status" value="1"/>
</dbReference>
<feature type="domain" description="vWA-MoxR associated protein N-terminal HTH" evidence="1">
    <location>
        <begin position="39"/>
        <end position="121"/>
    </location>
</feature>
<dbReference type="Pfam" id="PF26355">
    <property type="entry name" value="HTH_VMAP-M9"/>
    <property type="match status" value="1"/>
</dbReference>
<gene>
    <name evidence="2" type="ORF">BJP36_24375</name>
</gene>
<dbReference type="EMBL" id="CP017708">
    <property type="protein sequence ID" value="AOY84865.2"/>
    <property type="molecule type" value="Genomic_DNA"/>
</dbReference>
<dbReference type="Gene3D" id="3.40.50.300">
    <property type="entry name" value="P-loop containing nucleotide triphosphate hydrolases"/>
    <property type="match status" value="1"/>
</dbReference>
<sequence>MVIILALYRILAQFVLRLPWYLCLHPKRLRMSNLESGLTWQQAKEIAEQLLFQKTQKHLNDIEILVLEGSWEGLTYEEIGKRSGYSTEYLNKDIGNQLWKKLSEALGEKLTKKNFKVALERGKTKLQDRIKLPSSLRVSATELPFPEGAVAPSSPFYIERDGIESLGYKTVVKPAALIRIKAPNLMGKTSLIMKLLDHAASENYQTVYLGLNSVNKSVLTNLELFLRWLCLQVSRELKLANQLENYWYTEIFGSNDNCTLYFEEYLLPQINCPLVLGLDDIDRLFSYREVIEDFLGMLRSWHEKGKIADVWRQLRLVVAHSTEVYIPLDINQSPFNAGVPLELTEFDPIQVKSLACFHGLNWNNSEVEKLMKMVCGHPYLIRLGIYEIACGKITLEELLQAAATEAGIYSNHLRRHLQALRQAPELAKALQQVVTSWEPVELDSLQIYKLHSMGLVEQQGNRVVPRCHLYREYFSRVLV</sequence>
<dbReference type="InterPro" id="IPR027417">
    <property type="entry name" value="P-loop_NTPase"/>
</dbReference>
<name>A0A1D9GBL1_MOOP1</name>
<dbReference type="InterPro" id="IPR058651">
    <property type="entry name" value="HTH_VMAP-M9"/>
</dbReference>
<evidence type="ECO:0000313" key="2">
    <source>
        <dbReference type="EMBL" id="AOY84865.2"/>
    </source>
</evidence>
<dbReference type="Pfam" id="PF14516">
    <property type="entry name" value="AAA_35"/>
    <property type="match status" value="1"/>
</dbReference>